<comment type="caution">
    <text evidence="1">The sequence shown here is derived from an EMBL/GenBank/DDBJ whole genome shotgun (WGS) entry which is preliminary data.</text>
</comment>
<keyword evidence="2" id="KW-1185">Reference proteome</keyword>
<evidence type="ECO:0008006" key="3">
    <source>
        <dbReference type="Google" id="ProtNLM"/>
    </source>
</evidence>
<proteinExistence type="predicted"/>
<name>A0AAU9PIL3_9ASTR</name>
<reference evidence="1 2" key="1">
    <citation type="submission" date="2022-01" db="EMBL/GenBank/DDBJ databases">
        <authorList>
            <person name="Xiong W."/>
            <person name="Schranz E."/>
        </authorList>
    </citation>
    <scope>NUCLEOTIDE SEQUENCE [LARGE SCALE GENOMIC DNA]</scope>
</reference>
<gene>
    <name evidence="1" type="ORF">LVIROSA_LOCUS35309</name>
</gene>
<dbReference type="Proteomes" id="UP001157418">
    <property type="component" value="Unassembled WGS sequence"/>
</dbReference>
<sequence length="67" mass="7554">MGTRVCCSSFASTLLPINALYLPKKNTALCTLLYATSNHRYRSPSTIGRRILSQVTHLQQSLSRAWR</sequence>
<dbReference type="EMBL" id="CAKMRJ010005634">
    <property type="protein sequence ID" value="CAH1449854.1"/>
    <property type="molecule type" value="Genomic_DNA"/>
</dbReference>
<accession>A0AAU9PIL3</accession>
<evidence type="ECO:0000313" key="2">
    <source>
        <dbReference type="Proteomes" id="UP001157418"/>
    </source>
</evidence>
<organism evidence="1 2">
    <name type="scientific">Lactuca virosa</name>
    <dbReference type="NCBI Taxonomy" id="75947"/>
    <lineage>
        <taxon>Eukaryota</taxon>
        <taxon>Viridiplantae</taxon>
        <taxon>Streptophyta</taxon>
        <taxon>Embryophyta</taxon>
        <taxon>Tracheophyta</taxon>
        <taxon>Spermatophyta</taxon>
        <taxon>Magnoliopsida</taxon>
        <taxon>eudicotyledons</taxon>
        <taxon>Gunneridae</taxon>
        <taxon>Pentapetalae</taxon>
        <taxon>asterids</taxon>
        <taxon>campanulids</taxon>
        <taxon>Asterales</taxon>
        <taxon>Asteraceae</taxon>
        <taxon>Cichorioideae</taxon>
        <taxon>Cichorieae</taxon>
        <taxon>Lactucinae</taxon>
        <taxon>Lactuca</taxon>
    </lineage>
</organism>
<evidence type="ECO:0000313" key="1">
    <source>
        <dbReference type="EMBL" id="CAH1449854.1"/>
    </source>
</evidence>
<dbReference type="AlphaFoldDB" id="A0AAU9PIL3"/>
<protein>
    <recommendedName>
        <fullName evidence="3">Secreted protein</fullName>
    </recommendedName>
</protein>